<dbReference type="Proteomes" id="UP001304650">
    <property type="component" value="Chromosome"/>
</dbReference>
<organism evidence="1 2">
    <name type="scientific">Paenibacillus roseopurpureus</name>
    <dbReference type="NCBI Taxonomy" id="2918901"/>
    <lineage>
        <taxon>Bacteria</taxon>
        <taxon>Bacillati</taxon>
        <taxon>Bacillota</taxon>
        <taxon>Bacilli</taxon>
        <taxon>Bacillales</taxon>
        <taxon>Paenibacillaceae</taxon>
        <taxon>Paenibacillus</taxon>
    </lineage>
</organism>
<keyword evidence="2" id="KW-1185">Reference proteome</keyword>
<dbReference type="EMBL" id="CP130319">
    <property type="protein sequence ID" value="WNR44402.1"/>
    <property type="molecule type" value="Genomic_DNA"/>
</dbReference>
<name>A0AA96LLY9_9BACL</name>
<evidence type="ECO:0000313" key="1">
    <source>
        <dbReference type="EMBL" id="WNR44402.1"/>
    </source>
</evidence>
<accession>A0AA96LLY9</accession>
<gene>
    <name evidence="1" type="ORF">MJB10_25625</name>
</gene>
<proteinExistence type="predicted"/>
<protein>
    <submittedName>
        <fullName evidence="1">Uncharacterized protein</fullName>
    </submittedName>
</protein>
<dbReference type="AlphaFoldDB" id="A0AA96LLY9"/>
<dbReference type="KEGG" id="proo:MJB10_25625"/>
<dbReference type="RefSeq" id="WP_314799969.1">
    <property type="nucleotide sequence ID" value="NZ_CP130319.1"/>
</dbReference>
<reference evidence="1" key="1">
    <citation type="submission" date="2022-02" db="EMBL/GenBank/DDBJ databases">
        <title>Paenibacillus sp. MBLB1832 Whole Genome Shotgun Sequencing.</title>
        <authorList>
            <person name="Hwang C.Y."/>
            <person name="Cho E.-S."/>
            <person name="Seo M.-J."/>
        </authorList>
    </citation>
    <scope>NUCLEOTIDE SEQUENCE</scope>
    <source>
        <strain evidence="1">MBLB1832</strain>
    </source>
</reference>
<sequence>MGGIQGIMGLQSTIGNRAVAQLVRSQARPLPRQSDQVTPAFMQIQLMPTFKSEREAILYFEEWEEDTLFTEHAREVKQLLQIAIRNGWEDLQERIEYAQSESELIAIEQFKTWDLSNDSMLPAALRLLEKAQNKGWEDLEDLVIDYVRKSEDTRDEQYLPWDGLLDIQRDFLRRWAQHSPIPMDLLKKLVLHAGETEKELAWLTMLLQLPIPALTIPQFDLISRYQADLINNGKALRWVLDMIQQTDTLETAEGIIELAKDFNYEIEFALEAVAGSNEYADGVRESEFEKIHQSTEKQKQNVMDLGYAKALEGLTRGQKKDLEKPGTKGMIEQLLKTEQQKFAEPIFGMIDDRAEALQQHVIKVIGPEAYAKRRDDYIAFFQLVNYHPATIPALELCGQNFKMAEIIVQNVVLAPQLMMFIQDDSVTLQTYKRCSNVLSLPVWNTLLTQLTCDEFLGFAGSESCLQLVDLLHTHAVPVLRMKQLAIHPDRLVYCTPQFAADYAQLLVHYTPLEIHQLVKKTPSDGQTVISFLRTLQPKANSAASLLTCLTLAERMRWDQGNLIHIIGALPAGRTALQLTTCMYNQQLTVFDKNTHAEFGKWVNTLCVLMEDQNYTVTVGGSTKLSGNNTYERVCNIYDNLGNFLDDFVVHYHPGAVQNAQHPYGSAAHIKPISGNLATPKIGRDLLQDHLKNLIPKKKD</sequence>
<evidence type="ECO:0000313" key="2">
    <source>
        <dbReference type="Proteomes" id="UP001304650"/>
    </source>
</evidence>